<feature type="compositionally biased region" description="Basic residues" evidence="1">
    <location>
        <begin position="108"/>
        <end position="119"/>
    </location>
</feature>
<sequence length="150" mass="16675">MTVNLGKRKRKGTSIGVEEKDKRSSLFRLYTNTSLKIENVAERISTSVEASSAPPTNLVPTIAKTMKMVKECGGETRNYSNIAEYPRRSTRRSSTASLSPRTSTASRSSRRALRTRRIRTTSPRISSRRLRLHPTLPAVLVLLQDASADA</sequence>
<evidence type="ECO:0000313" key="2">
    <source>
        <dbReference type="EMBL" id="TKW27926.1"/>
    </source>
</evidence>
<feature type="region of interest" description="Disordered" evidence="1">
    <location>
        <begin position="75"/>
        <end position="126"/>
    </location>
</feature>
<proteinExistence type="predicted"/>
<accession>A0A4V6D9Z0</accession>
<dbReference type="Gramene" id="TKW27926">
    <property type="protein sequence ID" value="TKW27926"/>
    <property type="gene ID" value="SEVIR_3G289651v2"/>
</dbReference>
<protein>
    <submittedName>
        <fullName evidence="2">Uncharacterized protein</fullName>
    </submittedName>
</protein>
<organism evidence="2 3">
    <name type="scientific">Setaria viridis</name>
    <name type="common">Green bristlegrass</name>
    <name type="synonym">Setaria italica subsp. viridis</name>
    <dbReference type="NCBI Taxonomy" id="4556"/>
    <lineage>
        <taxon>Eukaryota</taxon>
        <taxon>Viridiplantae</taxon>
        <taxon>Streptophyta</taxon>
        <taxon>Embryophyta</taxon>
        <taxon>Tracheophyta</taxon>
        <taxon>Spermatophyta</taxon>
        <taxon>Magnoliopsida</taxon>
        <taxon>Liliopsida</taxon>
        <taxon>Poales</taxon>
        <taxon>Poaceae</taxon>
        <taxon>PACMAD clade</taxon>
        <taxon>Panicoideae</taxon>
        <taxon>Panicodae</taxon>
        <taxon>Paniceae</taxon>
        <taxon>Cenchrinae</taxon>
        <taxon>Setaria</taxon>
    </lineage>
</organism>
<reference evidence="2" key="1">
    <citation type="submission" date="2019-03" db="EMBL/GenBank/DDBJ databases">
        <title>WGS assembly of Setaria viridis.</title>
        <authorList>
            <person name="Huang P."/>
            <person name="Jenkins J."/>
            <person name="Grimwood J."/>
            <person name="Barry K."/>
            <person name="Healey A."/>
            <person name="Mamidi S."/>
            <person name="Sreedasyam A."/>
            <person name="Shu S."/>
            <person name="Feldman M."/>
            <person name="Wu J."/>
            <person name="Yu Y."/>
            <person name="Chen C."/>
            <person name="Johnson J."/>
            <person name="Rokhsar D."/>
            <person name="Baxter I."/>
            <person name="Schmutz J."/>
            <person name="Brutnell T."/>
            <person name="Kellogg E."/>
        </authorList>
    </citation>
    <scope>NUCLEOTIDE SEQUENCE [LARGE SCALE GENOMIC DNA]</scope>
</reference>
<feature type="compositionally biased region" description="Low complexity" evidence="1">
    <location>
        <begin position="92"/>
        <end position="107"/>
    </location>
</feature>
<dbReference type="AlphaFoldDB" id="A0A4V6D9Z0"/>
<dbReference type="EMBL" id="CM016554">
    <property type="protein sequence ID" value="TKW27926.1"/>
    <property type="molecule type" value="Genomic_DNA"/>
</dbReference>
<evidence type="ECO:0000256" key="1">
    <source>
        <dbReference type="SAM" id="MobiDB-lite"/>
    </source>
</evidence>
<evidence type="ECO:0000313" key="3">
    <source>
        <dbReference type="Proteomes" id="UP000298652"/>
    </source>
</evidence>
<keyword evidence="3" id="KW-1185">Reference proteome</keyword>
<dbReference type="Proteomes" id="UP000298652">
    <property type="component" value="Chromosome 3"/>
</dbReference>
<name>A0A4V6D9Z0_SETVI</name>
<gene>
    <name evidence="2" type="ORF">SEVIR_3G289651v2</name>
</gene>